<protein>
    <submittedName>
        <fullName evidence="1">Uncharacterized protein</fullName>
    </submittedName>
</protein>
<accession>A0A6J4HUM2</accession>
<dbReference type="AlphaFoldDB" id="A0A6J4HUM2"/>
<gene>
    <name evidence="1" type="ORF">AVDCRST_MAG76-1338</name>
</gene>
<proteinExistence type="predicted"/>
<evidence type="ECO:0000313" key="1">
    <source>
        <dbReference type="EMBL" id="CAA9231526.1"/>
    </source>
</evidence>
<dbReference type="EMBL" id="CADCSZ010000076">
    <property type="protein sequence ID" value="CAA9231526.1"/>
    <property type="molecule type" value="Genomic_DNA"/>
</dbReference>
<sequence>MRVTPPPLQGHGGRRAAARADEARALAARTVELLSVIDQLCLTPRPDRSR</sequence>
<organism evidence="1">
    <name type="scientific">uncultured Acidimicrobiales bacterium</name>
    <dbReference type="NCBI Taxonomy" id="310071"/>
    <lineage>
        <taxon>Bacteria</taxon>
        <taxon>Bacillati</taxon>
        <taxon>Actinomycetota</taxon>
        <taxon>Acidimicrobiia</taxon>
        <taxon>Acidimicrobiales</taxon>
        <taxon>environmental samples</taxon>
    </lineage>
</organism>
<name>A0A6J4HUM2_9ACTN</name>
<reference evidence="1" key="1">
    <citation type="submission" date="2020-02" db="EMBL/GenBank/DDBJ databases">
        <authorList>
            <person name="Meier V. D."/>
        </authorList>
    </citation>
    <scope>NUCLEOTIDE SEQUENCE</scope>
    <source>
        <strain evidence="1">AVDCRST_MAG76</strain>
    </source>
</reference>